<dbReference type="GO" id="GO:0030246">
    <property type="term" value="F:carbohydrate binding"/>
    <property type="evidence" value="ECO:0007669"/>
    <property type="project" value="UniProtKB-KW"/>
</dbReference>
<dbReference type="InterPro" id="IPR036426">
    <property type="entry name" value="Bulb-type_lectin_dom_sf"/>
</dbReference>
<dbReference type="RefSeq" id="WP_013567201.1">
    <property type="nucleotide sequence ID" value="NC_014963.1"/>
</dbReference>
<dbReference type="GO" id="GO:0016788">
    <property type="term" value="F:hydrolase activity, acting on ester bonds"/>
    <property type="evidence" value="ECO:0007669"/>
    <property type="project" value="UniProtKB-ARBA"/>
</dbReference>
<dbReference type="AlphaFoldDB" id="E8V4R4"/>
<accession>E8V4R4</accession>
<evidence type="ECO:0000259" key="2">
    <source>
        <dbReference type="PROSITE" id="PS50927"/>
    </source>
</evidence>
<dbReference type="SMART" id="SM00108">
    <property type="entry name" value="B_lectin"/>
    <property type="match status" value="1"/>
</dbReference>
<protein>
    <submittedName>
        <fullName evidence="3">Curculin domain protein (Mannose-binding) lectin</fullName>
    </submittedName>
</protein>
<name>E8V4R4_TERSS</name>
<dbReference type="InterPro" id="IPR053140">
    <property type="entry name" value="GDSL_Rv0518-like"/>
</dbReference>
<sequence>MRAIKYLSPSLRVLAAAIAFCGIPSCSYAQTSIPWTVTYSNALEDNGPLTSDFDNFNQQTLRQLFRTNIGGTAVRVELSNLFGSQPFVVADVHVAIGILNADGSPSSSTVPGTDHTLTFSGASTVTIPAGQSVLSDGVAFNLPANAEVMTSIYFPQGIPAGIDLAFNNDGRGPLLFLAHGDVSADTSISPYFQSTNPFILTSIQVQNAQSLGTVVAFGASITAGDQATYDHGWVLDLAQRLSAAGLPVGLANKGISGNGVIGGAGPQAGDRFMRDVLQVPNAKAVIFSDDIINSLGGPNPPTFDAIIATVTPLIQQAHAKGLKFWCSTLTPNGGRPATDWTPAAEAVREQVNAFYLNPANGCDAIIDQAKATQDPAMPLRYFPAFDFGDHLHPNDAGHVAIANAVNLGLFTPTGVPPITPPSTCGKFLSGEGMIHDQPLFSCNGQNELYFQGDSNLILYNNNTEVFSTRTEGHNPGVATLLADGNFVVTDAAGKILFSTNTAGGAAGGQALVVEDDGNLNLYSNAAGTGTPIWSSNTGASAKAPRKLLTY</sequence>
<dbReference type="PROSITE" id="PS50927">
    <property type="entry name" value="BULB_LECTIN"/>
    <property type="match status" value="1"/>
</dbReference>
<dbReference type="Pfam" id="PF13472">
    <property type="entry name" value="Lipase_GDSL_2"/>
    <property type="match status" value="1"/>
</dbReference>
<dbReference type="PANTHER" id="PTHR43784:SF2">
    <property type="entry name" value="GDSL-LIKE LIPASE_ACYLHYDROLASE, PUTATIVE (AFU_ORTHOLOGUE AFUA_2G00820)-RELATED"/>
    <property type="match status" value="1"/>
</dbReference>
<dbReference type="STRING" id="401053.AciPR4_0634"/>
<gene>
    <name evidence="3" type="ordered locus">AciPR4_0634</name>
</gene>
<evidence type="ECO:0000313" key="4">
    <source>
        <dbReference type="Proteomes" id="UP000006844"/>
    </source>
</evidence>
<dbReference type="InterPro" id="IPR001480">
    <property type="entry name" value="Bulb-type_lectin_dom"/>
</dbReference>
<feature type="domain" description="Bulb-type lectin" evidence="2">
    <location>
        <begin position="424"/>
        <end position="534"/>
    </location>
</feature>
<keyword evidence="3" id="KW-0430">Lectin</keyword>
<reference evidence="3 4" key="1">
    <citation type="journal article" date="2012" name="Stand. Genomic Sci.">
        <title>Complete genome sequence of Terriglobus saanensis type strain SP1PR4(T), an Acidobacteria from tundra soil.</title>
        <authorList>
            <person name="Rawat S.R."/>
            <person name="Mannisto M.K."/>
            <person name="Starovoytov V."/>
            <person name="Goodwin L."/>
            <person name="Nolan M."/>
            <person name="Hauser L."/>
            <person name="Land M."/>
            <person name="Davenport K.W."/>
            <person name="Woyke T."/>
            <person name="Haggblom M.M."/>
        </authorList>
    </citation>
    <scope>NUCLEOTIDE SEQUENCE</scope>
    <source>
        <strain evidence="4">ATCC BAA-1853 / DSM 23119 / SP1PR4</strain>
    </source>
</reference>
<dbReference type="SUPFAM" id="SSF52266">
    <property type="entry name" value="SGNH hydrolase"/>
    <property type="match status" value="1"/>
</dbReference>
<dbReference type="KEGG" id="tsa:AciPR4_0634"/>
<organism evidence="3 4">
    <name type="scientific">Terriglobus saanensis (strain ATCC BAA-1853 / DSM 23119 / SP1PR4)</name>
    <dbReference type="NCBI Taxonomy" id="401053"/>
    <lineage>
        <taxon>Bacteria</taxon>
        <taxon>Pseudomonadati</taxon>
        <taxon>Acidobacteriota</taxon>
        <taxon>Terriglobia</taxon>
        <taxon>Terriglobales</taxon>
        <taxon>Acidobacteriaceae</taxon>
        <taxon>Terriglobus</taxon>
    </lineage>
</organism>
<dbReference type="InterPro" id="IPR036514">
    <property type="entry name" value="SGNH_hydro_sf"/>
</dbReference>
<dbReference type="SUPFAM" id="SSF51110">
    <property type="entry name" value="alpha-D-mannose-specific plant lectins"/>
    <property type="match status" value="1"/>
</dbReference>
<dbReference type="Gene3D" id="3.40.50.1110">
    <property type="entry name" value="SGNH hydrolase"/>
    <property type="match status" value="1"/>
</dbReference>
<dbReference type="eggNOG" id="COG2755">
    <property type="taxonomic scope" value="Bacteria"/>
</dbReference>
<feature type="signal peptide" evidence="1">
    <location>
        <begin position="1"/>
        <end position="29"/>
    </location>
</feature>
<evidence type="ECO:0000313" key="3">
    <source>
        <dbReference type="EMBL" id="ADV81468.1"/>
    </source>
</evidence>
<dbReference type="InterPro" id="IPR013830">
    <property type="entry name" value="SGNH_hydro"/>
</dbReference>
<dbReference type="Proteomes" id="UP000006844">
    <property type="component" value="Chromosome"/>
</dbReference>
<keyword evidence="1" id="KW-0732">Signal</keyword>
<feature type="chain" id="PRO_5003229197" evidence="1">
    <location>
        <begin position="30"/>
        <end position="550"/>
    </location>
</feature>
<dbReference type="PANTHER" id="PTHR43784">
    <property type="entry name" value="GDSL-LIKE LIPASE/ACYLHYDROLASE, PUTATIVE (AFU_ORTHOLOGUE AFUA_2G00820)-RELATED"/>
    <property type="match status" value="1"/>
</dbReference>
<dbReference type="OrthoDB" id="1828825at2"/>
<dbReference type="Gene3D" id="2.90.10.10">
    <property type="entry name" value="Bulb-type lectin domain"/>
    <property type="match status" value="2"/>
</dbReference>
<dbReference type="HOGENOM" id="CLU_029872_0_0_0"/>
<evidence type="ECO:0000256" key="1">
    <source>
        <dbReference type="SAM" id="SignalP"/>
    </source>
</evidence>
<keyword evidence="4" id="KW-1185">Reference proteome</keyword>
<dbReference type="EMBL" id="CP002467">
    <property type="protein sequence ID" value="ADV81468.1"/>
    <property type="molecule type" value="Genomic_DNA"/>
</dbReference>
<proteinExistence type="predicted"/>